<evidence type="ECO:0000256" key="7">
    <source>
        <dbReference type="ARBA" id="ARBA00022840"/>
    </source>
</evidence>
<keyword evidence="3" id="KW-0444">Lipid biosynthesis</keyword>
<proteinExistence type="predicted"/>
<evidence type="ECO:0000256" key="2">
    <source>
        <dbReference type="ARBA" id="ARBA00011883"/>
    </source>
</evidence>
<keyword evidence="6" id="KW-0276">Fatty acid metabolism</keyword>
<evidence type="ECO:0000256" key="9">
    <source>
        <dbReference type="ARBA" id="ARBA00023160"/>
    </source>
</evidence>
<comment type="caution">
    <text evidence="12">The sequence shown here is derived from an EMBL/GenBank/DDBJ whole genome shotgun (WGS) entry which is preliminary data.</text>
</comment>
<evidence type="ECO:0000313" key="13">
    <source>
        <dbReference type="Proteomes" id="UP001589691"/>
    </source>
</evidence>
<dbReference type="Proteomes" id="UP001589691">
    <property type="component" value="Unassembled WGS sequence"/>
</dbReference>
<dbReference type="GO" id="GO:0016740">
    <property type="term" value="F:transferase activity"/>
    <property type="evidence" value="ECO:0007669"/>
    <property type="project" value="UniProtKB-KW"/>
</dbReference>
<keyword evidence="8" id="KW-0443">Lipid metabolism</keyword>
<accession>A0ABV5WYD7</accession>
<gene>
    <name evidence="12" type="ORF">ACFFLI_11640</name>
</gene>
<dbReference type="PROSITE" id="PS50989">
    <property type="entry name" value="COA_CT_CTER"/>
    <property type="match status" value="1"/>
</dbReference>
<evidence type="ECO:0000256" key="1">
    <source>
        <dbReference type="ARBA" id="ARBA00004956"/>
    </source>
</evidence>
<dbReference type="PANTHER" id="PTHR42853:SF3">
    <property type="entry name" value="ACETYL-COENZYME A CARBOXYLASE CARBOXYL TRANSFERASE SUBUNIT ALPHA, CHLOROPLASTIC"/>
    <property type="match status" value="1"/>
</dbReference>
<evidence type="ECO:0000256" key="3">
    <source>
        <dbReference type="ARBA" id="ARBA00022516"/>
    </source>
</evidence>
<keyword evidence="13" id="KW-1185">Reference proteome</keyword>
<organism evidence="12 13">
    <name type="scientific">Lactiplantibacillus modestisalitolerans</name>
    <dbReference type="NCBI Taxonomy" id="1457219"/>
    <lineage>
        <taxon>Bacteria</taxon>
        <taxon>Bacillati</taxon>
        <taxon>Bacillota</taxon>
        <taxon>Bacilli</taxon>
        <taxon>Lactobacillales</taxon>
        <taxon>Lactobacillaceae</taxon>
        <taxon>Lactiplantibacillus</taxon>
    </lineage>
</organism>
<dbReference type="SUPFAM" id="SSF52096">
    <property type="entry name" value="ClpP/crotonase"/>
    <property type="match status" value="1"/>
</dbReference>
<feature type="domain" description="CoA carboxyltransferase C-terminal" evidence="11">
    <location>
        <begin position="1"/>
        <end position="232"/>
    </location>
</feature>
<evidence type="ECO:0000313" key="12">
    <source>
        <dbReference type="EMBL" id="MFB9770516.1"/>
    </source>
</evidence>
<evidence type="ECO:0000256" key="6">
    <source>
        <dbReference type="ARBA" id="ARBA00022832"/>
    </source>
</evidence>
<dbReference type="PRINTS" id="PR01069">
    <property type="entry name" value="ACCCTRFRASEA"/>
</dbReference>
<comment type="pathway">
    <text evidence="1">Lipid metabolism; malonyl-CoA biosynthesis; malonyl-CoA from acetyl-CoA: step 1/1.</text>
</comment>
<dbReference type="EC" id="2.1.3.15" evidence="2"/>
<evidence type="ECO:0000256" key="5">
    <source>
        <dbReference type="ARBA" id="ARBA00022741"/>
    </source>
</evidence>
<dbReference type="InterPro" id="IPR001095">
    <property type="entry name" value="Acetyl_CoA_COase_a_su"/>
</dbReference>
<evidence type="ECO:0000256" key="10">
    <source>
        <dbReference type="ARBA" id="ARBA00049152"/>
    </source>
</evidence>
<dbReference type="InterPro" id="IPR011763">
    <property type="entry name" value="COA_CT_C"/>
</dbReference>
<evidence type="ECO:0000256" key="8">
    <source>
        <dbReference type="ARBA" id="ARBA00023098"/>
    </source>
</evidence>
<sequence>MVKRTAYQQVQAARRTDKMQLTALITGLTSTWFELHGDRERGDDPAVVAGLGRLADGPVVIVGIRKGANLTENQARHFGCATPIGYRKVRRAYQLAAQLKWPVLALINTPGAYPGVTAEYQGQGRALADCLTTGLALPVPMVSVLVGEGGSGGALALACGDQVWASADSTYSVLSPEGYASILWKDAKRAPAAAKKMQLTPQDLKATGIVERIIPEPQTQQDCQDLATELNTCFQQLQQLSTEERLARREARYAQFK</sequence>
<evidence type="ECO:0000256" key="4">
    <source>
        <dbReference type="ARBA" id="ARBA00022679"/>
    </source>
</evidence>
<name>A0ABV5WYD7_9LACO</name>
<dbReference type="PANTHER" id="PTHR42853">
    <property type="entry name" value="ACETYL-COENZYME A CARBOXYLASE CARBOXYL TRANSFERASE SUBUNIT ALPHA"/>
    <property type="match status" value="1"/>
</dbReference>
<keyword evidence="7" id="KW-0067">ATP-binding</keyword>
<keyword evidence="9" id="KW-0275">Fatty acid biosynthesis</keyword>
<evidence type="ECO:0000259" key="11">
    <source>
        <dbReference type="PROSITE" id="PS50989"/>
    </source>
</evidence>
<dbReference type="EMBL" id="JBHLZY010000026">
    <property type="protein sequence ID" value="MFB9770516.1"/>
    <property type="molecule type" value="Genomic_DNA"/>
</dbReference>
<keyword evidence="5" id="KW-0547">Nucleotide-binding</keyword>
<comment type="catalytic activity">
    <reaction evidence="10">
        <text>N(6)-carboxybiotinyl-L-lysyl-[protein] + acetyl-CoA = N(6)-biotinyl-L-lysyl-[protein] + malonyl-CoA</text>
        <dbReference type="Rhea" id="RHEA:54728"/>
        <dbReference type="Rhea" id="RHEA-COMP:10505"/>
        <dbReference type="Rhea" id="RHEA-COMP:10506"/>
        <dbReference type="ChEBI" id="CHEBI:57288"/>
        <dbReference type="ChEBI" id="CHEBI:57384"/>
        <dbReference type="ChEBI" id="CHEBI:83144"/>
        <dbReference type="ChEBI" id="CHEBI:83145"/>
        <dbReference type="EC" id="2.1.3.15"/>
    </reaction>
</comment>
<keyword evidence="4 12" id="KW-0808">Transferase</keyword>
<dbReference type="InterPro" id="IPR029045">
    <property type="entry name" value="ClpP/crotonase-like_dom_sf"/>
</dbReference>
<dbReference type="Gene3D" id="3.90.226.10">
    <property type="entry name" value="2-enoyl-CoA Hydratase, Chain A, domain 1"/>
    <property type="match status" value="1"/>
</dbReference>
<dbReference type="Pfam" id="PF03255">
    <property type="entry name" value="ACCA"/>
    <property type="match status" value="1"/>
</dbReference>
<reference evidence="12 13" key="1">
    <citation type="submission" date="2024-09" db="EMBL/GenBank/DDBJ databases">
        <authorList>
            <person name="Sun Q."/>
            <person name="Mori K."/>
        </authorList>
    </citation>
    <scope>NUCLEOTIDE SEQUENCE [LARGE SCALE GENOMIC DNA]</scope>
    <source>
        <strain evidence="12 13">TBRC 4576</strain>
    </source>
</reference>
<dbReference type="RefSeq" id="WP_137641864.1">
    <property type="nucleotide sequence ID" value="NZ_BJEA01000003.1"/>
</dbReference>
<protein>
    <recommendedName>
        <fullName evidence="2">acetyl-CoA carboxytransferase</fullName>
        <ecNumber evidence="2">2.1.3.15</ecNumber>
    </recommendedName>
</protein>